<comment type="caution">
    <text evidence="2">The sequence shown here is derived from an EMBL/GenBank/DDBJ whole genome shotgun (WGS) entry which is preliminary data.</text>
</comment>
<dbReference type="AlphaFoldDB" id="A0A9E5MIF1"/>
<feature type="transmembrane region" description="Helical" evidence="1">
    <location>
        <begin position="581"/>
        <end position="604"/>
    </location>
</feature>
<dbReference type="Pfam" id="PF19516">
    <property type="entry name" value="DUF6049"/>
    <property type="match status" value="1"/>
</dbReference>
<dbReference type="InterPro" id="IPR046112">
    <property type="entry name" value="DUF6049"/>
</dbReference>
<keyword evidence="1" id="KW-1133">Transmembrane helix</keyword>
<keyword evidence="3" id="KW-1185">Reference proteome</keyword>
<proteinExistence type="predicted"/>
<protein>
    <recommendedName>
        <fullName evidence="4">2-oxoglutarate dehydrogenase</fullName>
    </recommendedName>
</protein>
<evidence type="ECO:0000313" key="2">
    <source>
        <dbReference type="EMBL" id="NHF62703.1"/>
    </source>
</evidence>
<name>A0A9E5MIF1_9MICO</name>
<gene>
    <name evidence="2" type="ORF">FK219_005545</name>
</gene>
<organism evidence="2 3">
    <name type="scientific">Microcella pacifica</name>
    <dbReference type="NCBI Taxonomy" id="2591847"/>
    <lineage>
        <taxon>Bacteria</taxon>
        <taxon>Bacillati</taxon>
        <taxon>Actinomycetota</taxon>
        <taxon>Actinomycetes</taxon>
        <taxon>Micrococcales</taxon>
        <taxon>Microbacteriaceae</taxon>
        <taxon>Microcella</taxon>
    </lineage>
</organism>
<sequence>MSDAEADGIAVVAAPAEAGLVRQGTMLTVRVTVRNDTAQTLPAGEVVLSVDPAVATGRELSAWFDEDAPPALDRAVARDTVRALEPGAVAVLDLRVGAGELGVDDRSGPRRALVELRADGAVLGSDPTSVVWLSAAEPLPVGRSAIVLPLTTPGIETALLSTEQLARLTAEGGSLTRTLDAAAEHDVTLALDPRIVASTRILGEDAPESASALLERLEASEGDSFALAWADADPALPVLAGAAPLEAPDRAPEGDAQSSREDFAAWTHATTAVAWPSAPTTSDEALAALVESGAQTILAPSSRLSSGGPLLTVEGSRVLSVDSALSTALADAASARSSQAWTNAVARASALLAAAAAEERDVIGAVDRDARSALRLTDLLDALDALPWRTSASLSTLLLGTPSGAADVNDEPADDALTEAIASALAAEEADRAFASITADPAALIAERRLELLAASSPGWAHERMDALAGFVASSERLRSSVQVVDSSPILLLTDRTSVPITIQNALDTTVTVFVSVAPATGQLRVLDQRVEVTLEPDSSAQALVPVQSLTNGTVDITVSLRDSEGRPVGESTSFELNLQAGWETAGTIAIAAVIALLFAIGIIRNIRKRRRRRAANERETEDAS</sequence>
<dbReference type="EMBL" id="VIKT02000007">
    <property type="protein sequence ID" value="NHF62703.1"/>
    <property type="molecule type" value="Genomic_DNA"/>
</dbReference>
<reference evidence="2 3" key="2">
    <citation type="submission" date="2020-03" db="EMBL/GenBank/DDBJ databases">
        <title>Chryseoglobus sp. isolated from a deep-sea seamount.</title>
        <authorList>
            <person name="Zhang D.-C."/>
        </authorList>
    </citation>
    <scope>NUCLEOTIDE SEQUENCE [LARGE SCALE GENOMIC DNA]</scope>
    <source>
        <strain evidence="2 3">KN1116</strain>
    </source>
</reference>
<keyword evidence="1" id="KW-0812">Transmembrane</keyword>
<keyword evidence="1" id="KW-0472">Membrane</keyword>
<evidence type="ECO:0008006" key="4">
    <source>
        <dbReference type="Google" id="ProtNLM"/>
    </source>
</evidence>
<dbReference type="Proteomes" id="UP000818266">
    <property type="component" value="Unassembled WGS sequence"/>
</dbReference>
<evidence type="ECO:0000313" key="3">
    <source>
        <dbReference type="Proteomes" id="UP000818266"/>
    </source>
</evidence>
<dbReference type="OrthoDB" id="4985746at2"/>
<accession>A0A9E5MIF1</accession>
<evidence type="ECO:0000256" key="1">
    <source>
        <dbReference type="SAM" id="Phobius"/>
    </source>
</evidence>
<reference evidence="2 3" key="1">
    <citation type="submission" date="2019-06" db="EMBL/GenBank/DDBJ databases">
        <authorList>
            <person name="De-Chao Zhang Q."/>
        </authorList>
    </citation>
    <scope>NUCLEOTIDE SEQUENCE [LARGE SCALE GENOMIC DNA]</scope>
    <source>
        <strain evidence="2 3">KN1116</strain>
    </source>
</reference>